<protein>
    <submittedName>
        <fullName evidence="2">Glycosyltransferase</fullName>
    </submittedName>
</protein>
<accession>A0A6M8HFE5</accession>
<dbReference type="PANTHER" id="PTHR22916:SF3">
    <property type="entry name" value="UDP-GLCNAC:BETAGAL BETA-1,3-N-ACETYLGLUCOSAMINYLTRANSFERASE-LIKE PROTEIN 1"/>
    <property type="match status" value="1"/>
</dbReference>
<organism evidence="2 3">
    <name type="scientific">Lichenicola cladoniae</name>
    <dbReference type="NCBI Taxonomy" id="1484109"/>
    <lineage>
        <taxon>Bacteria</taxon>
        <taxon>Pseudomonadati</taxon>
        <taxon>Pseudomonadota</taxon>
        <taxon>Alphaproteobacteria</taxon>
        <taxon>Acetobacterales</taxon>
        <taxon>Acetobacteraceae</taxon>
        <taxon>Lichenicola</taxon>
    </lineage>
</organism>
<gene>
    <name evidence="2" type="ORF">HN018_00335</name>
</gene>
<dbReference type="RefSeq" id="WP_171837194.1">
    <property type="nucleotide sequence ID" value="NZ_CP053708.1"/>
</dbReference>
<evidence type="ECO:0000259" key="1">
    <source>
        <dbReference type="Pfam" id="PF00535"/>
    </source>
</evidence>
<reference evidence="2 3" key="1">
    <citation type="journal article" date="2014" name="World J. Microbiol. Biotechnol.">
        <title>Biodiversity and physiological characteristics of Antarctic and Arctic lichens-associated bacteria.</title>
        <authorList>
            <person name="Lee Y.M."/>
            <person name="Kim E.H."/>
            <person name="Lee H.K."/>
            <person name="Hong S.G."/>
        </authorList>
    </citation>
    <scope>NUCLEOTIDE SEQUENCE [LARGE SCALE GENOMIC DNA]</scope>
    <source>
        <strain evidence="2 3">PAMC 26569</strain>
    </source>
</reference>
<dbReference type="PANTHER" id="PTHR22916">
    <property type="entry name" value="GLYCOSYLTRANSFERASE"/>
    <property type="match status" value="1"/>
</dbReference>
<dbReference type="InterPro" id="IPR001173">
    <property type="entry name" value="Glyco_trans_2-like"/>
</dbReference>
<dbReference type="Gene3D" id="3.90.550.10">
    <property type="entry name" value="Spore Coat Polysaccharide Biosynthesis Protein SpsA, Chain A"/>
    <property type="match status" value="1"/>
</dbReference>
<dbReference type="KEGG" id="lck:HN018_00335"/>
<evidence type="ECO:0000313" key="3">
    <source>
        <dbReference type="Proteomes" id="UP000500767"/>
    </source>
</evidence>
<evidence type="ECO:0000313" key="2">
    <source>
        <dbReference type="EMBL" id="QKE88707.1"/>
    </source>
</evidence>
<dbReference type="EMBL" id="CP053708">
    <property type="protein sequence ID" value="QKE88707.1"/>
    <property type="molecule type" value="Genomic_DNA"/>
</dbReference>
<dbReference type="InterPro" id="IPR029044">
    <property type="entry name" value="Nucleotide-diphossugar_trans"/>
</dbReference>
<dbReference type="Pfam" id="PF00535">
    <property type="entry name" value="Glycos_transf_2"/>
    <property type="match status" value="1"/>
</dbReference>
<keyword evidence="2" id="KW-0808">Transferase</keyword>
<proteinExistence type="predicted"/>
<name>A0A6M8HFE5_9PROT</name>
<sequence length="379" mass="42381">MAVDRALVHGVSVALATYNGAHYLKEQLDSLADQTYLPSELVVTDDGSSDETLEMLAEFATTAPFPVRIHRNPVRLGYRANFMHAASLCSGSLISFCDQDDVWRRDNLEQVVAGFDDPDVLLVFHNALLVKADRQPISPFYATPPVAGCAPILTLNPWMFAWGFMQTFRADLKNAMPEWEQAQCHLFPGEVLGHDMFFFLLAASLGKVRYLDEMLTEYRQHDNNTVGSKKRTPPTLIERWRYRFEDRSETYGHLAHVATINADLLGQLSRSDAMPETLKSAAGTAAQAWLPIARLYGDRARCCRGGAIGRLKAFLRLWRAGFYGESSFWTLGRNAMLKDFVLGVICAPLILRIGARSSLTDRTCRRGLRTLGQAQTASR</sequence>
<dbReference type="SUPFAM" id="SSF53448">
    <property type="entry name" value="Nucleotide-diphospho-sugar transferases"/>
    <property type="match status" value="1"/>
</dbReference>
<keyword evidence="3" id="KW-1185">Reference proteome</keyword>
<dbReference type="Proteomes" id="UP000500767">
    <property type="component" value="Chromosome"/>
</dbReference>
<dbReference type="AlphaFoldDB" id="A0A6M8HFE5"/>
<dbReference type="GO" id="GO:0016758">
    <property type="term" value="F:hexosyltransferase activity"/>
    <property type="evidence" value="ECO:0007669"/>
    <property type="project" value="UniProtKB-ARBA"/>
</dbReference>
<feature type="domain" description="Glycosyltransferase 2-like" evidence="1">
    <location>
        <begin position="12"/>
        <end position="134"/>
    </location>
</feature>